<dbReference type="EMBL" id="CP082237">
    <property type="protein sequence ID" value="QZT32626.1"/>
    <property type="molecule type" value="Genomic_DNA"/>
</dbReference>
<keyword evidence="1" id="KW-0812">Transmembrane</keyword>
<evidence type="ECO:0000313" key="2">
    <source>
        <dbReference type="EMBL" id="QZT32626.1"/>
    </source>
</evidence>
<dbReference type="Pfam" id="PF24124">
    <property type="entry name" value="YphA"/>
    <property type="match status" value="1"/>
</dbReference>
<organism evidence="2 3">
    <name type="scientific">Caldalkalibacillus thermarum (strain TA2.A1)</name>
    <dbReference type="NCBI Taxonomy" id="986075"/>
    <lineage>
        <taxon>Bacteria</taxon>
        <taxon>Bacillati</taxon>
        <taxon>Bacillota</taxon>
        <taxon>Bacilli</taxon>
        <taxon>Bacillales</taxon>
        <taxon>Bacillaceae</taxon>
        <taxon>Caldalkalibacillus</taxon>
    </lineage>
</organism>
<dbReference type="AlphaFoldDB" id="A0A8X8I6N9"/>
<protein>
    <recommendedName>
        <fullName evidence="4">Integral membrane protein</fullName>
    </recommendedName>
</protein>
<accession>A0A8X8I6N9</accession>
<feature type="transmembrane region" description="Helical" evidence="1">
    <location>
        <begin position="116"/>
        <end position="135"/>
    </location>
</feature>
<name>A0A8X8I6N9_CALTT</name>
<dbReference type="Proteomes" id="UP000825179">
    <property type="component" value="Chromosome"/>
</dbReference>
<evidence type="ECO:0000313" key="3">
    <source>
        <dbReference type="Proteomes" id="UP000825179"/>
    </source>
</evidence>
<evidence type="ECO:0008006" key="4">
    <source>
        <dbReference type="Google" id="ProtNLM"/>
    </source>
</evidence>
<evidence type="ECO:0000256" key="1">
    <source>
        <dbReference type="SAM" id="Phobius"/>
    </source>
</evidence>
<sequence length="214" mass="25081">MNDGYIFMIGIWILFILAVTRWLDFFWAHHPHKALIRKGVIIVLAMKLLTQEWYLPLGSQYAINVSSIFIPALICGFFLWRDRSGFLRQMMAVILFLGAFYAVSHQLFLWDPVLMVMPTMYMFPVFFTLFLLLATLHLPQQWLMMTSGMILGEIVHKWFLLRYVDYVVVGDAAFRDQLVIGLCLVTAVTLTARLGIKVYQYLYHKFHSQWKEEG</sequence>
<feature type="transmembrane region" description="Helical" evidence="1">
    <location>
        <begin position="179"/>
        <end position="196"/>
    </location>
</feature>
<dbReference type="KEGG" id="cthu:HUR95_09470"/>
<feature type="transmembrane region" description="Helical" evidence="1">
    <location>
        <begin position="92"/>
        <end position="110"/>
    </location>
</feature>
<reference evidence="2 3" key="1">
    <citation type="journal article" date="2020" name="Extremophiles">
        <title>Genomic analysis of Caldalkalibacillus thermarum TA2.A1 reveals aerobic alkaliphilic metabolism and evolutionary hallmarks linking alkaliphilic bacteria and plant life.</title>
        <authorList>
            <person name="de Jong S.I."/>
            <person name="van den Broek M.A."/>
            <person name="Merkel A.Y."/>
            <person name="de la Torre Cortes P."/>
            <person name="Kalamorz F."/>
            <person name="Cook G.M."/>
            <person name="van Loosdrecht M.C.M."/>
            <person name="McMillan D.G.G."/>
        </authorList>
    </citation>
    <scope>NUCLEOTIDE SEQUENCE [LARGE SCALE GENOMIC DNA]</scope>
    <source>
        <strain evidence="2 3">TA2.A1</strain>
    </source>
</reference>
<feature type="transmembrane region" description="Helical" evidence="1">
    <location>
        <begin position="6"/>
        <end position="23"/>
    </location>
</feature>
<keyword evidence="3" id="KW-1185">Reference proteome</keyword>
<keyword evidence="1" id="KW-1133">Transmembrane helix</keyword>
<gene>
    <name evidence="2" type="ORF">HUR95_09470</name>
</gene>
<feature type="transmembrane region" description="Helical" evidence="1">
    <location>
        <begin position="61"/>
        <end position="80"/>
    </location>
</feature>
<dbReference type="RefSeq" id="WP_222822499.1">
    <property type="nucleotide sequence ID" value="NZ_CP082237.1"/>
</dbReference>
<proteinExistence type="predicted"/>
<dbReference type="InterPro" id="IPR014617">
    <property type="entry name" value="YphA_Bacsu"/>
</dbReference>
<keyword evidence="1" id="KW-0472">Membrane</keyword>